<dbReference type="EMBL" id="JBGCUO010000002">
    <property type="protein sequence ID" value="MEY1663025.1"/>
    <property type="molecule type" value="Genomic_DNA"/>
</dbReference>
<feature type="compositionally biased region" description="Polar residues" evidence="10">
    <location>
        <begin position="265"/>
        <end position="276"/>
    </location>
</feature>
<evidence type="ECO:0000256" key="8">
    <source>
        <dbReference type="ARBA" id="ARBA00023002"/>
    </source>
</evidence>
<dbReference type="InterPro" id="IPR011047">
    <property type="entry name" value="Quinoprotein_ADH-like_sf"/>
</dbReference>
<keyword evidence="13" id="KW-1185">Reference proteome</keyword>
<comment type="caution">
    <text evidence="12">The sequence shown here is derived from an EMBL/GenBank/DDBJ whole genome shotgun (WGS) entry which is preliminary data.</text>
</comment>
<dbReference type="PANTHER" id="PTHR32303:SF20">
    <property type="entry name" value="QUINOPROTEIN ETHANOL DEHYDROGENASE"/>
    <property type="match status" value="1"/>
</dbReference>
<keyword evidence="7" id="KW-0634">PQQ</keyword>
<dbReference type="Proteomes" id="UP001562065">
    <property type="component" value="Unassembled WGS sequence"/>
</dbReference>
<dbReference type="SMART" id="SM00564">
    <property type="entry name" value="PQQ"/>
    <property type="match status" value="5"/>
</dbReference>
<feature type="domain" description="Pyrrolo-quinoline quinone repeat" evidence="11">
    <location>
        <begin position="477"/>
        <end position="560"/>
    </location>
</feature>
<organism evidence="12 13">
    <name type="scientific">Isoalcanivorax beigongshangi</name>
    <dbReference type="NCBI Taxonomy" id="3238810"/>
    <lineage>
        <taxon>Bacteria</taxon>
        <taxon>Pseudomonadati</taxon>
        <taxon>Pseudomonadota</taxon>
        <taxon>Gammaproteobacteria</taxon>
        <taxon>Oceanospirillales</taxon>
        <taxon>Alcanivoracaceae</taxon>
        <taxon>Isoalcanivorax</taxon>
    </lineage>
</organism>
<evidence type="ECO:0000256" key="6">
    <source>
        <dbReference type="ARBA" id="ARBA00022764"/>
    </source>
</evidence>
<dbReference type="Gene3D" id="2.140.10.10">
    <property type="entry name" value="Quinoprotein alcohol dehydrogenase-like superfamily"/>
    <property type="match status" value="1"/>
</dbReference>
<evidence type="ECO:0000313" key="12">
    <source>
        <dbReference type="EMBL" id="MEY1663025.1"/>
    </source>
</evidence>
<evidence type="ECO:0000256" key="4">
    <source>
        <dbReference type="ARBA" id="ARBA00022723"/>
    </source>
</evidence>
<proteinExistence type="inferred from homology"/>
<dbReference type="CDD" id="cd10277">
    <property type="entry name" value="PQQ_ADH_I"/>
    <property type="match status" value="1"/>
</dbReference>
<feature type="region of interest" description="Disordered" evidence="10">
    <location>
        <begin position="395"/>
        <end position="416"/>
    </location>
</feature>
<keyword evidence="8" id="KW-0560">Oxidoreductase</keyword>
<dbReference type="InterPro" id="IPR018391">
    <property type="entry name" value="PQQ_b-propeller_rpt"/>
</dbReference>
<dbReference type="InterPro" id="IPR017512">
    <property type="entry name" value="PQQ_MeOH/EtOH_DH"/>
</dbReference>
<dbReference type="PANTHER" id="PTHR32303">
    <property type="entry name" value="QUINOPROTEIN ALCOHOL DEHYDROGENASE (CYTOCHROME C)"/>
    <property type="match status" value="1"/>
</dbReference>
<comment type="similarity">
    <text evidence="3">Belongs to the bacterial PQQ dehydrogenase family.</text>
</comment>
<dbReference type="SUPFAM" id="SSF50998">
    <property type="entry name" value="Quinoprotein alcohol dehydrogenase-like"/>
    <property type="match status" value="1"/>
</dbReference>
<evidence type="ECO:0000256" key="5">
    <source>
        <dbReference type="ARBA" id="ARBA00022729"/>
    </source>
</evidence>
<dbReference type="RefSeq" id="WP_369456340.1">
    <property type="nucleotide sequence ID" value="NZ_JBGCUO010000002.1"/>
</dbReference>
<evidence type="ECO:0000256" key="7">
    <source>
        <dbReference type="ARBA" id="ARBA00022891"/>
    </source>
</evidence>
<dbReference type="PROSITE" id="PS00363">
    <property type="entry name" value="BACTERIAL_PQQ_1"/>
    <property type="match status" value="1"/>
</dbReference>
<keyword evidence="9" id="KW-1015">Disulfide bond</keyword>
<evidence type="ECO:0000256" key="3">
    <source>
        <dbReference type="ARBA" id="ARBA00008156"/>
    </source>
</evidence>
<dbReference type="Pfam" id="PF01011">
    <property type="entry name" value="PQQ"/>
    <property type="match status" value="2"/>
</dbReference>
<dbReference type="InterPro" id="IPR034119">
    <property type="entry name" value="ADHI"/>
</dbReference>
<protein>
    <submittedName>
        <fullName evidence="12">Methanol/ethanol family PQQ-dependent dehydrogenase</fullName>
    </submittedName>
</protein>
<keyword evidence="6" id="KW-0574">Periplasm</keyword>
<keyword evidence="5" id="KW-0732">Signal</keyword>
<comment type="cofactor">
    <cofactor evidence="1">
        <name>pyrroloquinoline quinone</name>
        <dbReference type="ChEBI" id="CHEBI:58442"/>
    </cofactor>
</comment>
<sequence length="601" mass="66088">MATTVIAGAISASALAKPVTWNDILNDHKTTHDVLGYGMGIDAQRYSTLNRINDKNVALLTPAWSFSFGDEKQRGQESQAVVHDGVIYVTGSYSRVFAIDARTGKRLWSYSHRLPDDIRPCCDVVNRGVAIFGDKVFFGTLDASIVALNKDTGKVEWREKFGDHKVGYTLTGAPTIVKDQTTGRMLLIHGSSGDEFGVVGKLYARDPETGKEIWMRPFVEGHMGRLDGKDSTPSGDPRAPSWPDDPNSPTGKVQAWSQGGGAPWQSATFDPTTNTIVIGAGNPAPWNGWARTAPDGDPGDYDSLYTSGQVGVDPTTGEIKWFYQHTPNDTWDFSGNNEIVLFDYKDKNGKTHKAGAHADRNGFFYVTDRTNGNLLNAFPFVDGITWAKEIDLKTGRPVENPGQRPARLQPGETRSPVVEVSPPFLGGKNWNPMAYSQDTGLFYVPANHWKEDYWTEEVEYKPGSAYLGMGFRIKRLFDDHVGILRAMDPTTGKVVWEHKEPMPLWAGVLATKGNLVFTGTGDGYFKAFDAKNGKELWKFQVGTGIVSPPVTWEMDGQQYIGVTVGYGGAVPLWGGDMAELTKPISQGGAFWVFKLPDNVRR</sequence>
<reference evidence="12 13" key="1">
    <citation type="submission" date="2024-07" db="EMBL/GenBank/DDBJ databases">
        <authorList>
            <person name="Ren Q."/>
        </authorList>
    </citation>
    <scope>NUCLEOTIDE SEQUENCE [LARGE SCALE GENOMIC DNA]</scope>
    <source>
        <strain evidence="12 13">REN37</strain>
    </source>
</reference>
<comment type="subcellular location">
    <subcellularLocation>
        <location evidence="2">Periplasm</location>
    </subcellularLocation>
</comment>
<evidence type="ECO:0000256" key="10">
    <source>
        <dbReference type="SAM" id="MobiDB-lite"/>
    </source>
</evidence>
<feature type="domain" description="Pyrrolo-quinoline quinone repeat" evidence="11">
    <location>
        <begin position="37"/>
        <end position="374"/>
    </location>
</feature>
<gene>
    <name evidence="12" type="ORF">AB5I84_12760</name>
</gene>
<evidence type="ECO:0000259" key="11">
    <source>
        <dbReference type="Pfam" id="PF01011"/>
    </source>
</evidence>
<accession>A0ABV4AK70</accession>
<dbReference type="InterPro" id="IPR001479">
    <property type="entry name" value="Quinoprotein_DH_CS"/>
</dbReference>
<feature type="region of interest" description="Disordered" evidence="10">
    <location>
        <begin position="224"/>
        <end position="277"/>
    </location>
</feature>
<dbReference type="InterPro" id="IPR002372">
    <property type="entry name" value="PQQ_rpt_dom"/>
</dbReference>
<keyword evidence="4" id="KW-0479">Metal-binding</keyword>
<evidence type="ECO:0000256" key="1">
    <source>
        <dbReference type="ARBA" id="ARBA00001931"/>
    </source>
</evidence>
<evidence type="ECO:0000256" key="9">
    <source>
        <dbReference type="ARBA" id="ARBA00023157"/>
    </source>
</evidence>
<dbReference type="PROSITE" id="PS00364">
    <property type="entry name" value="BACTERIAL_PQQ_2"/>
    <property type="match status" value="1"/>
</dbReference>
<dbReference type="NCBIfam" id="TIGR03075">
    <property type="entry name" value="PQQ_enz_alc_DH"/>
    <property type="match status" value="1"/>
</dbReference>
<evidence type="ECO:0000256" key="2">
    <source>
        <dbReference type="ARBA" id="ARBA00004418"/>
    </source>
</evidence>
<feature type="compositionally biased region" description="Polar residues" evidence="10">
    <location>
        <begin position="247"/>
        <end position="257"/>
    </location>
</feature>
<evidence type="ECO:0000313" key="13">
    <source>
        <dbReference type="Proteomes" id="UP001562065"/>
    </source>
</evidence>
<name>A0ABV4AK70_9GAMM</name>